<name>A0A4Y7QMG7_9AGAM</name>
<dbReference type="AlphaFoldDB" id="A0A4Y7QMG7"/>
<proteinExistence type="predicted"/>
<keyword evidence="3" id="KW-1185">Reference proteome</keyword>
<accession>A0A4Y7QMG7</accession>
<evidence type="ECO:0000313" key="2">
    <source>
        <dbReference type="EMBL" id="TDL28252.1"/>
    </source>
</evidence>
<dbReference type="InterPro" id="IPR019026">
    <property type="entry name" value="Peptidase_M64_IgA"/>
</dbReference>
<organism evidence="2 3">
    <name type="scientific">Rickenella mellea</name>
    <dbReference type="NCBI Taxonomy" id="50990"/>
    <lineage>
        <taxon>Eukaryota</taxon>
        <taxon>Fungi</taxon>
        <taxon>Dikarya</taxon>
        <taxon>Basidiomycota</taxon>
        <taxon>Agaricomycotina</taxon>
        <taxon>Agaricomycetes</taxon>
        <taxon>Hymenochaetales</taxon>
        <taxon>Rickenellaceae</taxon>
        <taxon>Rickenella</taxon>
    </lineage>
</organism>
<gene>
    <name evidence="2" type="ORF">BD410DRAFT_782226</name>
</gene>
<dbReference type="Gene3D" id="3.40.390.10">
    <property type="entry name" value="Collagenase (Catalytic Domain)"/>
    <property type="match status" value="1"/>
</dbReference>
<evidence type="ECO:0000313" key="3">
    <source>
        <dbReference type="Proteomes" id="UP000294933"/>
    </source>
</evidence>
<dbReference type="Proteomes" id="UP000294933">
    <property type="component" value="Unassembled WGS sequence"/>
</dbReference>
<dbReference type="GO" id="GO:0008237">
    <property type="term" value="F:metallopeptidase activity"/>
    <property type="evidence" value="ECO:0007669"/>
    <property type="project" value="InterPro"/>
</dbReference>
<dbReference type="VEuPathDB" id="FungiDB:BD410DRAFT_782226"/>
<keyword evidence="1" id="KW-0732">Signal</keyword>
<evidence type="ECO:0008006" key="4">
    <source>
        <dbReference type="Google" id="ProtNLM"/>
    </source>
</evidence>
<reference evidence="2 3" key="1">
    <citation type="submission" date="2018-06" db="EMBL/GenBank/DDBJ databases">
        <title>A transcriptomic atlas of mushroom development highlights an independent origin of complex multicellularity.</title>
        <authorList>
            <consortium name="DOE Joint Genome Institute"/>
            <person name="Krizsan K."/>
            <person name="Almasi E."/>
            <person name="Merenyi Z."/>
            <person name="Sahu N."/>
            <person name="Viragh M."/>
            <person name="Koszo T."/>
            <person name="Mondo S."/>
            <person name="Kiss B."/>
            <person name="Balint B."/>
            <person name="Kues U."/>
            <person name="Barry K."/>
            <person name="Hegedus J.C."/>
            <person name="Henrissat B."/>
            <person name="Johnson J."/>
            <person name="Lipzen A."/>
            <person name="Ohm R."/>
            <person name="Nagy I."/>
            <person name="Pangilinan J."/>
            <person name="Yan J."/>
            <person name="Xiong Y."/>
            <person name="Grigoriev I.V."/>
            <person name="Hibbett D.S."/>
            <person name="Nagy L.G."/>
        </authorList>
    </citation>
    <scope>NUCLEOTIDE SEQUENCE [LARGE SCALE GENOMIC DNA]</scope>
    <source>
        <strain evidence="2 3">SZMC22713</strain>
    </source>
</reference>
<dbReference type="OrthoDB" id="2961863at2759"/>
<dbReference type="InterPro" id="IPR024079">
    <property type="entry name" value="MetalloPept_cat_dom_sf"/>
</dbReference>
<feature type="chain" id="PRO_5021333671" description="IgA peptidase M64-domain-containing protein" evidence="1">
    <location>
        <begin position="20"/>
        <end position="617"/>
    </location>
</feature>
<protein>
    <recommendedName>
        <fullName evidence="4">IgA peptidase M64-domain-containing protein</fullName>
    </recommendedName>
</protein>
<dbReference type="Pfam" id="PF09471">
    <property type="entry name" value="Peptidase_M64"/>
    <property type="match status" value="1"/>
</dbReference>
<feature type="signal peptide" evidence="1">
    <location>
        <begin position="1"/>
        <end position="19"/>
    </location>
</feature>
<sequence length="617" mass="68461">MLRPVDWILLSVLALSVSSHTLRHPYELEIHYEGAPLSSPKCRSLSFRETQLHKKLKHMEVVESFGKVQYGHGNSSQVNYLQSISHDKSLLWSQALTMCGDQETWAFPVFDSIENNHAVTSSNAGQAIMSHKLLKDPDVLPPPLQITPLVSTGHSSNRVDLVFFSDGYTEEEHVQFIHDARRLALDISNNQTFSTVRPLLNFWAAFSPSNDSGIGVGGHPKDTVFGLYRDGTELRGVYYAKPETAHAACVSMGDKCDYPILLGNDPFYGGLGGRFTVTTSSEINGALVLRHELGHSIIEVGEEYDGGFAYFGVNAATNLSHPFPWAHWLSENVSSPRHERSVVPLQEYPWTILNTTSPWTVAFNSSGTYSTYVVQFSLSGIPDKDHLKISMDGIDLEWQPRKDIGVDRWHYAIARDAALRAGEHTVSFKLGAKALVGQAQLCSVEIIEFASSDEFNTTNGFIGAFPTYSDTNETTYRPTNDKCLMRTVTSPNFCEVCVEGLWLSLLERVDLIDDVQTRCHMAHSGVVQRMIDVSLVPLAQYRANDGGTGGNHEAYVVKWSTDGRELPMFENQTTIAVDNLPGSYTVEVHFITDEVRLDPYGYLTSVVDITIPGVCVV</sequence>
<dbReference type="EMBL" id="ML170158">
    <property type="protein sequence ID" value="TDL28252.1"/>
    <property type="molecule type" value="Genomic_DNA"/>
</dbReference>
<evidence type="ECO:0000256" key="1">
    <source>
        <dbReference type="SAM" id="SignalP"/>
    </source>
</evidence>